<evidence type="ECO:0000313" key="2">
    <source>
        <dbReference type="Ensembl" id="ENSMALP00000016086.1"/>
    </source>
</evidence>
<organism evidence="2 3">
    <name type="scientific">Monopterus albus</name>
    <name type="common">Swamp eel</name>
    <dbReference type="NCBI Taxonomy" id="43700"/>
    <lineage>
        <taxon>Eukaryota</taxon>
        <taxon>Metazoa</taxon>
        <taxon>Chordata</taxon>
        <taxon>Craniata</taxon>
        <taxon>Vertebrata</taxon>
        <taxon>Euteleostomi</taxon>
        <taxon>Actinopterygii</taxon>
        <taxon>Neopterygii</taxon>
        <taxon>Teleostei</taxon>
        <taxon>Neoteleostei</taxon>
        <taxon>Acanthomorphata</taxon>
        <taxon>Anabantaria</taxon>
        <taxon>Synbranchiformes</taxon>
        <taxon>Synbranchidae</taxon>
        <taxon>Monopterus</taxon>
    </lineage>
</organism>
<dbReference type="InterPro" id="IPR000595">
    <property type="entry name" value="cNMP-bd_dom"/>
</dbReference>
<feature type="domain" description="Cyclic nucleotide-binding" evidence="1">
    <location>
        <begin position="35"/>
        <end position="60"/>
    </location>
</feature>
<accession>A0A3Q3QMY2</accession>
<name>A0A3Q3QMY2_MONAL</name>
<evidence type="ECO:0000259" key="1">
    <source>
        <dbReference type="PROSITE" id="PS50042"/>
    </source>
</evidence>
<dbReference type="InterPro" id="IPR014710">
    <property type="entry name" value="RmlC-like_jellyroll"/>
</dbReference>
<dbReference type="PROSITE" id="PS50042">
    <property type="entry name" value="CNMP_BINDING_3"/>
    <property type="match status" value="1"/>
</dbReference>
<dbReference type="AlphaFoldDB" id="A0A3Q3QMY2"/>
<reference evidence="2" key="2">
    <citation type="submission" date="2025-09" db="UniProtKB">
        <authorList>
            <consortium name="Ensembl"/>
        </authorList>
    </citation>
    <scope>IDENTIFICATION</scope>
</reference>
<keyword evidence="3" id="KW-1185">Reference proteome</keyword>
<dbReference type="Ensembl" id="ENSMALT00000016409.1">
    <property type="protein sequence ID" value="ENSMALP00000016086.1"/>
    <property type="gene ID" value="ENSMALG00000011286.1"/>
</dbReference>
<dbReference type="Proteomes" id="UP000261600">
    <property type="component" value="Unplaced"/>
</dbReference>
<dbReference type="SUPFAM" id="SSF51206">
    <property type="entry name" value="cAMP-binding domain-like"/>
    <property type="match status" value="1"/>
</dbReference>
<sequence>FGPTLGKKNYTIFSVNILMKLLHIVSKWTRVTVFLYFQDYFEKGEYIIREGEEGNTFFIIHFAVPLGGSCNPHKLYAMQIVCRCPSIYRK</sequence>
<dbReference type="InterPro" id="IPR018490">
    <property type="entry name" value="cNMP-bd_dom_sf"/>
</dbReference>
<dbReference type="Gene3D" id="2.60.120.10">
    <property type="entry name" value="Jelly Rolls"/>
    <property type="match status" value="1"/>
</dbReference>
<proteinExistence type="predicted"/>
<evidence type="ECO:0000313" key="3">
    <source>
        <dbReference type="Proteomes" id="UP000261600"/>
    </source>
</evidence>
<protein>
    <recommendedName>
        <fullName evidence="1">Cyclic nucleotide-binding domain-containing protein</fullName>
    </recommendedName>
</protein>
<reference evidence="2" key="1">
    <citation type="submission" date="2025-08" db="UniProtKB">
        <authorList>
            <consortium name="Ensembl"/>
        </authorList>
    </citation>
    <scope>IDENTIFICATION</scope>
</reference>